<proteinExistence type="predicted"/>
<dbReference type="AlphaFoldDB" id="A0A9N9HR30"/>
<accession>A0A9N9HR30</accession>
<organism evidence="1 2">
    <name type="scientific">Cetraspora pellucida</name>
    <dbReference type="NCBI Taxonomy" id="1433469"/>
    <lineage>
        <taxon>Eukaryota</taxon>
        <taxon>Fungi</taxon>
        <taxon>Fungi incertae sedis</taxon>
        <taxon>Mucoromycota</taxon>
        <taxon>Glomeromycotina</taxon>
        <taxon>Glomeromycetes</taxon>
        <taxon>Diversisporales</taxon>
        <taxon>Gigasporaceae</taxon>
        <taxon>Cetraspora</taxon>
    </lineage>
</organism>
<dbReference type="OrthoDB" id="2442883at2759"/>
<keyword evidence="2" id="KW-1185">Reference proteome</keyword>
<reference evidence="1" key="1">
    <citation type="submission" date="2021-06" db="EMBL/GenBank/DDBJ databases">
        <authorList>
            <person name="Kallberg Y."/>
            <person name="Tangrot J."/>
            <person name="Rosling A."/>
        </authorList>
    </citation>
    <scope>NUCLEOTIDE SEQUENCE</scope>
    <source>
        <strain evidence="1">FL966</strain>
    </source>
</reference>
<gene>
    <name evidence="1" type="ORF">CPELLU_LOCUS11854</name>
</gene>
<evidence type="ECO:0000313" key="2">
    <source>
        <dbReference type="Proteomes" id="UP000789759"/>
    </source>
</evidence>
<dbReference type="EMBL" id="CAJVQA010010848">
    <property type="protein sequence ID" value="CAG8701550.1"/>
    <property type="molecule type" value="Genomic_DNA"/>
</dbReference>
<name>A0A9N9HR30_9GLOM</name>
<evidence type="ECO:0000313" key="1">
    <source>
        <dbReference type="EMBL" id="CAG8701550.1"/>
    </source>
</evidence>
<protein>
    <submittedName>
        <fullName evidence="1">10540_t:CDS:1</fullName>
    </submittedName>
</protein>
<dbReference type="Proteomes" id="UP000789759">
    <property type="component" value="Unassembled WGS sequence"/>
</dbReference>
<sequence length="198" mass="23834">MCESVLYKCEKLDINHALEGQLDLNENELINSQKAKNIEDFYDYWQTCLKELLKLVSKEQLKKSGKLFHTWHQIFICHYYFKLMMENVNALFYIMLMPTRWLHNDAWRCIDSIYDEPFIGTSSLQHQGDNNIQKLIPRHYYNVQEIQVRNYLQKKMDYGHLIGHFKKALSYSMEDNDQNVLNKLILNYITKKEEVRNV</sequence>
<comment type="caution">
    <text evidence="1">The sequence shown here is derived from an EMBL/GenBank/DDBJ whole genome shotgun (WGS) entry which is preliminary data.</text>
</comment>